<organism evidence="2 3">
    <name type="scientific">Oceanobacillus indicireducens</name>
    <dbReference type="NCBI Taxonomy" id="1004261"/>
    <lineage>
        <taxon>Bacteria</taxon>
        <taxon>Bacillati</taxon>
        <taxon>Bacillota</taxon>
        <taxon>Bacilli</taxon>
        <taxon>Bacillales</taxon>
        <taxon>Bacillaceae</taxon>
        <taxon>Oceanobacillus</taxon>
    </lineage>
</organism>
<evidence type="ECO:0000313" key="3">
    <source>
        <dbReference type="Proteomes" id="UP000624041"/>
    </source>
</evidence>
<name>A0A917Y1A3_9BACI</name>
<dbReference type="EMBL" id="BMOS01000023">
    <property type="protein sequence ID" value="GGN62560.1"/>
    <property type="molecule type" value="Genomic_DNA"/>
</dbReference>
<evidence type="ECO:0000256" key="1">
    <source>
        <dbReference type="SAM" id="Phobius"/>
    </source>
</evidence>
<dbReference type="InterPro" id="IPR009339">
    <property type="entry name" value="DUF998"/>
</dbReference>
<feature type="transmembrane region" description="Helical" evidence="1">
    <location>
        <begin position="31"/>
        <end position="50"/>
    </location>
</feature>
<keyword evidence="1" id="KW-0472">Membrane</keyword>
<feature type="transmembrane region" description="Helical" evidence="1">
    <location>
        <begin position="146"/>
        <end position="169"/>
    </location>
</feature>
<reference evidence="2" key="1">
    <citation type="journal article" date="2014" name="Int. J. Syst. Evol. Microbiol.">
        <title>Complete genome sequence of Corynebacterium casei LMG S-19264T (=DSM 44701T), isolated from a smear-ripened cheese.</title>
        <authorList>
            <consortium name="US DOE Joint Genome Institute (JGI-PGF)"/>
            <person name="Walter F."/>
            <person name="Albersmeier A."/>
            <person name="Kalinowski J."/>
            <person name="Ruckert C."/>
        </authorList>
    </citation>
    <scope>NUCLEOTIDE SEQUENCE</scope>
    <source>
        <strain evidence="2">JCM 17251</strain>
    </source>
</reference>
<keyword evidence="1" id="KW-0812">Transmembrane</keyword>
<dbReference type="RefSeq" id="WP_188858434.1">
    <property type="nucleotide sequence ID" value="NZ_BMOS01000023.1"/>
</dbReference>
<feature type="transmembrane region" description="Helical" evidence="1">
    <location>
        <begin position="213"/>
        <end position="230"/>
    </location>
</feature>
<reference evidence="2" key="2">
    <citation type="submission" date="2020-09" db="EMBL/GenBank/DDBJ databases">
        <authorList>
            <person name="Sun Q."/>
            <person name="Ohkuma M."/>
        </authorList>
    </citation>
    <scope>NUCLEOTIDE SEQUENCE</scope>
    <source>
        <strain evidence="2">JCM 17251</strain>
    </source>
</reference>
<feature type="transmembrane region" description="Helical" evidence="1">
    <location>
        <begin position="181"/>
        <end position="201"/>
    </location>
</feature>
<feature type="transmembrane region" description="Helical" evidence="1">
    <location>
        <begin position="122"/>
        <end position="140"/>
    </location>
</feature>
<dbReference type="Proteomes" id="UP000624041">
    <property type="component" value="Unassembled WGS sequence"/>
</dbReference>
<sequence length="233" mass="26144">MISYVFMGLLTVIGLSAALLLRKYHEITKRIGMVSWVSLSAYFFMEYIVIRAAEAPYNLLRQPMSDLGVTSCGTGTYELATYEICSPYHSLMNWTFTLTGIVTFAGAIFLQQCWPNKRGIRAATVLLVIFGLSYAISGIFPADLNFLIHTFASLPGMFVQIPALILIGVAIKTVMPTLSKWTFFCVFLSTVSLILIFFQPLFNDLPGGLLQRFLYGSVWLWMTVTGIVLWKKE</sequence>
<feature type="transmembrane region" description="Helical" evidence="1">
    <location>
        <begin position="91"/>
        <end position="110"/>
    </location>
</feature>
<protein>
    <recommendedName>
        <fullName evidence="4">DUF998 domain-containing protein</fullName>
    </recommendedName>
</protein>
<dbReference type="Pfam" id="PF06197">
    <property type="entry name" value="DUF998"/>
    <property type="match status" value="1"/>
</dbReference>
<comment type="caution">
    <text evidence="2">The sequence shown here is derived from an EMBL/GenBank/DDBJ whole genome shotgun (WGS) entry which is preliminary data.</text>
</comment>
<gene>
    <name evidence="2" type="ORF">GCM10007971_28620</name>
</gene>
<proteinExistence type="predicted"/>
<evidence type="ECO:0000313" key="2">
    <source>
        <dbReference type="EMBL" id="GGN62560.1"/>
    </source>
</evidence>
<keyword evidence="3" id="KW-1185">Reference proteome</keyword>
<keyword evidence="1" id="KW-1133">Transmembrane helix</keyword>
<accession>A0A917Y1A3</accession>
<dbReference type="AlphaFoldDB" id="A0A917Y1A3"/>
<feature type="transmembrane region" description="Helical" evidence="1">
    <location>
        <begin position="6"/>
        <end position="24"/>
    </location>
</feature>
<evidence type="ECO:0008006" key="4">
    <source>
        <dbReference type="Google" id="ProtNLM"/>
    </source>
</evidence>